<accession>A5BJD0</accession>
<evidence type="ECO:0008006" key="2">
    <source>
        <dbReference type="Google" id="ProtNLM"/>
    </source>
</evidence>
<dbReference type="PANTHER" id="PTHR34418:SF3">
    <property type="entry name" value="NUCLEAR PORE COMPLEX PROTEIN NUP214"/>
    <property type="match status" value="1"/>
</dbReference>
<dbReference type="GO" id="GO:0017056">
    <property type="term" value="F:structural constituent of nuclear pore"/>
    <property type="evidence" value="ECO:0007669"/>
    <property type="project" value="InterPro"/>
</dbReference>
<name>A5BJD0_VITVI</name>
<sequence>MATPESVIDLEGKDLEGGRLDCDDYVFVKIGESVTIKPQYYNFNLDSPLPSQPLAVSERSQLIFVAHSDGFCVARTEAVIELAKEIKEKGSGSSIQELSVVDVPIANVRILALSTDSSTLAASVGGDIHFFSVDSLLNKGQEPSFTRSLSGSSSVKDMRWRKKMDNSYVVLSSDGKLYHGAAEGPLKDVMDGVDAATSKKAWVIDSWSHSYGRGVWIPSFSRHLNNWEIEIMERFLARLLVKVVVEGEEDKVIYSFFRETLSGWYASFVKRKRKKV</sequence>
<gene>
    <name evidence="1" type="ORF">VITISV_001464</name>
</gene>
<dbReference type="AlphaFoldDB" id="A5BJD0"/>
<dbReference type="PANTHER" id="PTHR34418">
    <property type="entry name" value="NUCLEAR PORE COMPLEX PROTEIN NUP214 ISOFORM X1"/>
    <property type="match status" value="1"/>
</dbReference>
<protein>
    <recommendedName>
        <fullName evidence="2">Nuclear pore complex protein NUP214</fullName>
    </recommendedName>
</protein>
<dbReference type="EMBL" id="AM461437">
    <property type="protein sequence ID" value="CAN83314.1"/>
    <property type="molecule type" value="Genomic_DNA"/>
</dbReference>
<organism evidence="1">
    <name type="scientific">Vitis vinifera</name>
    <name type="common">Grape</name>
    <dbReference type="NCBI Taxonomy" id="29760"/>
    <lineage>
        <taxon>Eukaryota</taxon>
        <taxon>Viridiplantae</taxon>
        <taxon>Streptophyta</taxon>
        <taxon>Embryophyta</taxon>
        <taxon>Tracheophyta</taxon>
        <taxon>Spermatophyta</taxon>
        <taxon>Magnoliopsida</taxon>
        <taxon>eudicotyledons</taxon>
        <taxon>Gunneridae</taxon>
        <taxon>Pentapetalae</taxon>
        <taxon>rosids</taxon>
        <taxon>Vitales</taxon>
        <taxon>Vitaceae</taxon>
        <taxon>Viteae</taxon>
        <taxon>Vitis</taxon>
    </lineage>
</organism>
<reference evidence="1" key="1">
    <citation type="journal article" date="2007" name="PLoS ONE">
        <title>The first genome sequence of an elite grapevine cultivar (Pinot noir Vitis vinifera L.): coping with a highly heterozygous genome.</title>
        <authorList>
            <person name="Velasco R."/>
            <person name="Zharkikh A."/>
            <person name="Troggio M."/>
            <person name="Cartwright D.A."/>
            <person name="Cestaro A."/>
            <person name="Pruss D."/>
            <person name="Pindo M."/>
            <person name="FitzGerald L.M."/>
            <person name="Vezzulli S."/>
            <person name="Reid J."/>
            <person name="Malacarne G."/>
            <person name="Iliev D."/>
            <person name="Coppola G."/>
            <person name="Wardell B."/>
            <person name="Micheletti D."/>
            <person name="Macalma T."/>
            <person name="Facci M."/>
            <person name="Mitchell J.T."/>
            <person name="Perazzolli M."/>
            <person name="Eldredge G."/>
            <person name="Gatto P."/>
            <person name="Oyzerski R."/>
            <person name="Moretto M."/>
            <person name="Gutin N."/>
            <person name="Stefanini M."/>
            <person name="Chen Y."/>
            <person name="Segala C."/>
            <person name="Davenport C."/>
            <person name="Dematte L."/>
            <person name="Mraz A."/>
            <person name="Battilana J."/>
            <person name="Stormo K."/>
            <person name="Costa F."/>
            <person name="Tao Q."/>
            <person name="Si-Ammour A."/>
            <person name="Harkins T."/>
            <person name="Lackey A."/>
            <person name="Perbost C."/>
            <person name="Taillon B."/>
            <person name="Stella A."/>
            <person name="Solovyev V."/>
            <person name="Fawcett J.A."/>
            <person name="Sterck L."/>
            <person name="Vandepoele K."/>
            <person name="Grando S.M."/>
            <person name="Toppo S."/>
            <person name="Moser C."/>
            <person name="Lanchbury J."/>
            <person name="Bogden R."/>
            <person name="Skolnick M."/>
            <person name="Sgaramella V."/>
            <person name="Bhatnagar S.K."/>
            <person name="Fontana P."/>
            <person name="Gutin A."/>
            <person name="Van de Peer Y."/>
            <person name="Salamini F."/>
            <person name="Viola R."/>
        </authorList>
    </citation>
    <scope>NUCLEOTIDE SEQUENCE</scope>
</reference>
<dbReference type="ExpressionAtlas" id="A5BJD0">
    <property type="expression patterns" value="baseline and differential"/>
</dbReference>
<proteinExistence type="predicted"/>
<dbReference type="Gene3D" id="2.130.10.10">
    <property type="entry name" value="YVTN repeat-like/Quinoprotein amine dehydrogenase"/>
    <property type="match status" value="1"/>
</dbReference>
<dbReference type="SUPFAM" id="SSF117289">
    <property type="entry name" value="Nucleoporin domain"/>
    <property type="match status" value="1"/>
</dbReference>
<dbReference type="InterPro" id="IPR044694">
    <property type="entry name" value="NUP214"/>
</dbReference>
<dbReference type="OrthoDB" id="248320at2759"/>
<evidence type="ECO:0000313" key="1">
    <source>
        <dbReference type="EMBL" id="CAN83314.1"/>
    </source>
</evidence>
<dbReference type="GO" id="GO:0006405">
    <property type="term" value="P:RNA export from nucleus"/>
    <property type="evidence" value="ECO:0007669"/>
    <property type="project" value="InterPro"/>
</dbReference>
<dbReference type="InterPro" id="IPR015943">
    <property type="entry name" value="WD40/YVTN_repeat-like_dom_sf"/>
</dbReference>